<proteinExistence type="predicted"/>
<comment type="caution">
    <text evidence="1">The sequence shown here is derived from an EMBL/GenBank/DDBJ whole genome shotgun (WGS) entry which is preliminary data.</text>
</comment>
<organism evidence="1 2">
    <name type="scientific">Burkholderia ambifaria IOP40-10</name>
    <dbReference type="NCBI Taxonomy" id="396596"/>
    <lineage>
        <taxon>Bacteria</taxon>
        <taxon>Pseudomonadati</taxon>
        <taxon>Pseudomonadota</taxon>
        <taxon>Betaproteobacteria</taxon>
        <taxon>Burkholderiales</taxon>
        <taxon>Burkholderiaceae</taxon>
        <taxon>Burkholderia</taxon>
        <taxon>Burkholderia cepacia complex</taxon>
    </lineage>
</organism>
<dbReference type="EMBL" id="ABLC01000012">
    <property type="protein sequence ID" value="EDT05486.1"/>
    <property type="molecule type" value="Genomic_DNA"/>
</dbReference>
<dbReference type="PATRIC" id="fig|396596.7.peg.6962"/>
<gene>
    <name evidence="1" type="ORF">BamIOP4010DRAFT_1003</name>
</gene>
<dbReference type="RefSeq" id="WP_006750212.1">
    <property type="nucleotide sequence ID" value="NZ_ABLC01000012.1"/>
</dbReference>
<protein>
    <submittedName>
        <fullName evidence="1">Transcriptional regulator, XRE family</fullName>
    </submittedName>
</protein>
<name>B1FAE4_9BURK</name>
<accession>B1FAE4</accession>
<sequence>MHPILHFDEVPLPVVVKAAEEAAERSGTPLRAIWKNLAAWSKDLHLYREVWA</sequence>
<evidence type="ECO:0000313" key="1">
    <source>
        <dbReference type="EMBL" id="EDT05486.1"/>
    </source>
</evidence>
<dbReference type="AlphaFoldDB" id="B1FAE4"/>
<evidence type="ECO:0000313" key="2">
    <source>
        <dbReference type="Proteomes" id="UP000005463"/>
    </source>
</evidence>
<reference evidence="1 2" key="1">
    <citation type="submission" date="2008-03" db="EMBL/GenBank/DDBJ databases">
        <title>Sequencing of the draft genome and assembly of Burkholderia ambifaria IOP40-10.</title>
        <authorList>
            <consortium name="US DOE Joint Genome Institute (JGI-PGF)"/>
            <person name="Copeland A."/>
            <person name="Lucas S."/>
            <person name="Lapidus A."/>
            <person name="Glavina del Rio T."/>
            <person name="Dalin E."/>
            <person name="Tice H."/>
            <person name="Bruce D."/>
            <person name="Goodwin L."/>
            <person name="Pitluck S."/>
            <person name="Larimer F."/>
            <person name="Land M.L."/>
            <person name="Hauser L."/>
            <person name="Tiedje J."/>
            <person name="Richardson P."/>
        </authorList>
    </citation>
    <scope>NUCLEOTIDE SEQUENCE [LARGE SCALE GENOMIC DNA]</scope>
    <source>
        <strain evidence="1 2">IOP40-10</strain>
    </source>
</reference>
<dbReference type="Proteomes" id="UP000005463">
    <property type="component" value="Unassembled WGS sequence"/>
</dbReference>